<sequence length="72" mass="7816">MAQLLNNQPQPNSQPPSMATPTAQPLLDPSFVSPSEISVLQTPDSLISQWFNVNNPPNPPSLFLVSSALFKK</sequence>
<reference evidence="2 3" key="1">
    <citation type="submission" date="2019-05" db="EMBL/GenBank/DDBJ databases">
        <title>Emergence of the Ug99 lineage of the wheat stem rust pathogen through somatic hybridization.</title>
        <authorList>
            <person name="Li F."/>
            <person name="Upadhyaya N.M."/>
            <person name="Sperschneider J."/>
            <person name="Matny O."/>
            <person name="Nguyen-Phuc H."/>
            <person name="Mago R."/>
            <person name="Raley C."/>
            <person name="Miller M.E."/>
            <person name="Silverstein K.A.T."/>
            <person name="Henningsen E."/>
            <person name="Hirsch C.D."/>
            <person name="Visser B."/>
            <person name="Pretorius Z.A."/>
            <person name="Steffenson B.J."/>
            <person name="Schwessinger B."/>
            <person name="Dodds P.N."/>
            <person name="Figueroa M."/>
        </authorList>
    </citation>
    <scope>NUCLEOTIDE SEQUENCE [LARGE SCALE GENOMIC DNA]</scope>
    <source>
        <strain evidence="2 3">Ug99</strain>
    </source>
</reference>
<accession>A0A5B0PDQ7</accession>
<evidence type="ECO:0000313" key="2">
    <source>
        <dbReference type="EMBL" id="KAA1098810.1"/>
    </source>
</evidence>
<feature type="region of interest" description="Disordered" evidence="1">
    <location>
        <begin position="1"/>
        <end position="30"/>
    </location>
</feature>
<proteinExistence type="predicted"/>
<comment type="caution">
    <text evidence="2">The sequence shown here is derived from an EMBL/GenBank/DDBJ whole genome shotgun (WGS) entry which is preliminary data.</text>
</comment>
<dbReference type="EMBL" id="VDEP01000345">
    <property type="protein sequence ID" value="KAA1098810.1"/>
    <property type="molecule type" value="Genomic_DNA"/>
</dbReference>
<evidence type="ECO:0000313" key="3">
    <source>
        <dbReference type="Proteomes" id="UP000325313"/>
    </source>
</evidence>
<protein>
    <submittedName>
        <fullName evidence="2">Uncharacterized protein</fullName>
    </submittedName>
</protein>
<name>A0A5B0PDQ7_PUCGR</name>
<organism evidence="2 3">
    <name type="scientific">Puccinia graminis f. sp. tritici</name>
    <dbReference type="NCBI Taxonomy" id="56615"/>
    <lineage>
        <taxon>Eukaryota</taxon>
        <taxon>Fungi</taxon>
        <taxon>Dikarya</taxon>
        <taxon>Basidiomycota</taxon>
        <taxon>Pucciniomycotina</taxon>
        <taxon>Pucciniomycetes</taxon>
        <taxon>Pucciniales</taxon>
        <taxon>Pucciniaceae</taxon>
        <taxon>Puccinia</taxon>
    </lineage>
</organism>
<gene>
    <name evidence="2" type="ORF">PGTUg99_000816</name>
</gene>
<dbReference type="AlphaFoldDB" id="A0A5B0PDQ7"/>
<dbReference type="Proteomes" id="UP000325313">
    <property type="component" value="Unassembled WGS sequence"/>
</dbReference>
<evidence type="ECO:0000256" key="1">
    <source>
        <dbReference type="SAM" id="MobiDB-lite"/>
    </source>
</evidence>
<feature type="compositionally biased region" description="Low complexity" evidence="1">
    <location>
        <begin position="1"/>
        <end position="17"/>
    </location>
</feature>